<comment type="caution">
    <text evidence="1">The sequence shown here is derived from an EMBL/GenBank/DDBJ whole genome shotgun (WGS) entry which is preliminary data.</text>
</comment>
<gene>
    <name evidence="1" type="ORF">HPB49_010510</name>
</gene>
<protein>
    <submittedName>
        <fullName evidence="1">Uncharacterized protein</fullName>
    </submittedName>
</protein>
<proteinExistence type="predicted"/>
<accession>A0ACB8D4P5</accession>
<dbReference type="EMBL" id="CM023472">
    <property type="protein sequence ID" value="KAH7959349.1"/>
    <property type="molecule type" value="Genomic_DNA"/>
</dbReference>
<sequence>MEEEGITLYGVAETHLRDLKRPPVNPLWNWAGCNRESTSRKGGGVGFLWREGSTWTPLEDSCVEHTWLWTKRLQQLSKKYGFFASPVQEETERKWAKAVETLVRQTEVDTWRRDMEGKSTLKLYREHKQEIRVEPLYDNSVASSLLFEARAGALRTLVYRRRYDDNRSASPPAFQLAVTKSTRWPQPRVGCGSGGP</sequence>
<reference evidence="1" key="1">
    <citation type="submission" date="2020-05" db="EMBL/GenBank/DDBJ databases">
        <title>Large-scale comparative analyses of tick genomes elucidate their genetic diversity and vector capacities.</title>
        <authorList>
            <person name="Jia N."/>
            <person name="Wang J."/>
            <person name="Shi W."/>
            <person name="Du L."/>
            <person name="Sun Y."/>
            <person name="Zhan W."/>
            <person name="Jiang J."/>
            <person name="Wang Q."/>
            <person name="Zhang B."/>
            <person name="Ji P."/>
            <person name="Sakyi L.B."/>
            <person name="Cui X."/>
            <person name="Yuan T."/>
            <person name="Jiang B."/>
            <person name="Yang W."/>
            <person name="Lam T.T.-Y."/>
            <person name="Chang Q."/>
            <person name="Ding S."/>
            <person name="Wang X."/>
            <person name="Zhu J."/>
            <person name="Ruan X."/>
            <person name="Zhao L."/>
            <person name="Wei J."/>
            <person name="Que T."/>
            <person name="Du C."/>
            <person name="Cheng J."/>
            <person name="Dai P."/>
            <person name="Han X."/>
            <person name="Huang E."/>
            <person name="Gao Y."/>
            <person name="Liu J."/>
            <person name="Shao H."/>
            <person name="Ye R."/>
            <person name="Li L."/>
            <person name="Wei W."/>
            <person name="Wang X."/>
            <person name="Wang C."/>
            <person name="Yang T."/>
            <person name="Huo Q."/>
            <person name="Li W."/>
            <person name="Guo W."/>
            <person name="Chen H."/>
            <person name="Zhou L."/>
            <person name="Ni X."/>
            <person name="Tian J."/>
            <person name="Zhou Y."/>
            <person name="Sheng Y."/>
            <person name="Liu T."/>
            <person name="Pan Y."/>
            <person name="Xia L."/>
            <person name="Li J."/>
            <person name="Zhao F."/>
            <person name="Cao W."/>
        </authorList>
    </citation>
    <scope>NUCLEOTIDE SEQUENCE</scope>
    <source>
        <strain evidence="1">Dsil-2018</strain>
    </source>
</reference>
<dbReference type="Proteomes" id="UP000821865">
    <property type="component" value="Chromosome 3"/>
</dbReference>
<organism evidence="1 2">
    <name type="scientific">Dermacentor silvarum</name>
    <name type="common">Tick</name>
    <dbReference type="NCBI Taxonomy" id="543639"/>
    <lineage>
        <taxon>Eukaryota</taxon>
        <taxon>Metazoa</taxon>
        <taxon>Ecdysozoa</taxon>
        <taxon>Arthropoda</taxon>
        <taxon>Chelicerata</taxon>
        <taxon>Arachnida</taxon>
        <taxon>Acari</taxon>
        <taxon>Parasitiformes</taxon>
        <taxon>Ixodida</taxon>
        <taxon>Ixodoidea</taxon>
        <taxon>Ixodidae</taxon>
        <taxon>Rhipicephalinae</taxon>
        <taxon>Dermacentor</taxon>
    </lineage>
</organism>
<evidence type="ECO:0000313" key="1">
    <source>
        <dbReference type="EMBL" id="KAH7959349.1"/>
    </source>
</evidence>
<evidence type="ECO:0000313" key="2">
    <source>
        <dbReference type="Proteomes" id="UP000821865"/>
    </source>
</evidence>
<name>A0ACB8D4P5_DERSI</name>
<keyword evidence="2" id="KW-1185">Reference proteome</keyword>